<dbReference type="RefSeq" id="WP_218324150.1">
    <property type="nucleotide sequence ID" value="NZ_JAHUZB010000001.1"/>
</dbReference>
<organism evidence="1 2">
    <name type="scientific">Enterococcus alishanensis</name>
    <dbReference type="NCBI Taxonomy" id="1303817"/>
    <lineage>
        <taxon>Bacteria</taxon>
        <taxon>Bacillati</taxon>
        <taxon>Bacillota</taxon>
        <taxon>Bacilli</taxon>
        <taxon>Lactobacillales</taxon>
        <taxon>Enterococcaceae</taxon>
        <taxon>Enterococcus</taxon>
    </lineage>
</organism>
<evidence type="ECO:0000313" key="1">
    <source>
        <dbReference type="EMBL" id="MBV7389078.1"/>
    </source>
</evidence>
<comment type="caution">
    <text evidence="1">The sequence shown here is derived from an EMBL/GenBank/DDBJ whole genome shotgun (WGS) entry which is preliminary data.</text>
</comment>
<protein>
    <submittedName>
        <fullName evidence="1">TetR/AcrR family transcriptional regulator</fullName>
    </submittedName>
</protein>
<name>A0ABS6T7H7_9ENTE</name>
<reference evidence="1 2" key="1">
    <citation type="submission" date="2021-06" db="EMBL/GenBank/DDBJ databases">
        <title>Enterococcus alishanensis sp. nov., a novel lactic acid bacterium isolated from fresh coffee beans.</title>
        <authorList>
            <person name="Chen Y.-S."/>
        </authorList>
    </citation>
    <scope>NUCLEOTIDE SEQUENCE [LARGE SCALE GENOMIC DNA]</scope>
    <source>
        <strain evidence="1 2">ALS3</strain>
    </source>
</reference>
<accession>A0ABS6T7H7</accession>
<dbReference type="EMBL" id="JAHUZB010000001">
    <property type="protein sequence ID" value="MBV7389078.1"/>
    <property type="molecule type" value="Genomic_DNA"/>
</dbReference>
<dbReference type="Proteomes" id="UP000774130">
    <property type="component" value="Unassembled WGS sequence"/>
</dbReference>
<sequence length="170" mass="20144">MVRTKRVQRNHIIDGAYKLIIKDGFKKFHARNIAQQIPCSTQPIYREFENLSELKTVLTSRVLAKYTDFLDDHLPNSLDQLTNVIVDYSLDYPEEFQRFFLQDNETMIQIKEATKKYFDQLDLKHSYDNTQAFDLYWQYIIGKAALAGQDRYYANCDERSQELIKLLLSN</sequence>
<keyword evidence="2" id="KW-1185">Reference proteome</keyword>
<evidence type="ECO:0000313" key="2">
    <source>
        <dbReference type="Proteomes" id="UP000774130"/>
    </source>
</evidence>
<gene>
    <name evidence="1" type="ORF">KUA55_00175</name>
</gene>
<proteinExistence type="predicted"/>